<accession>A0A8S3K1Y2</accession>
<dbReference type="PANTHER" id="PTHR24092:SF52">
    <property type="entry name" value="PHOSPHOLIPID-TRANSPORTING ATPASE FETA"/>
    <property type="match status" value="1"/>
</dbReference>
<dbReference type="EMBL" id="CAJOBI010358429">
    <property type="protein sequence ID" value="CAF5225068.1"/>
    <property type="molecule type" value="Genomic_DNA"/>
</dbReference>
<dbReference type="Proteomes" id="UP000676336">
    <property type="component" value="Unassembled WGS sequence"/>
</dbReference>
<evidence type="ECO:0000256" key="1">
    <source>
        <dbReference type="SAM" id="Phobius"/>
    </source>
</evidence>
<dbReference type="GO" id="GO:0005886">
    <property type="term" value="C:plasma membrane"/>
    <property type="evidence" value="ECO:0007669"/>
    <property type="project" value="TreeGrafter"/>
</dbReference>
<reference evidence="2" key="1">
    <citation type="submission" date="2021-02" db="EMBL/GenBank/DDBJ databases">
        <authorList>
            <person name="Nowell W R."/>
        </authorList>
    </citation>
    <scope>NUCLEOTIDE SEQUENCE</scope>
</reference>
<feature type="non-terminal residue" evidence="2">
    <location>
        <position position="115"/>
    </location>
</feature>
<protein>
    <recommendedName>
        <fullName evidence="4">P-type ATPase N-terminal domain-containing protein</fullName>
    </recommendedName>
</protein>
<evidence type="ECO:0008006" key="4">
    <source>
        <dbReference type="Google" id="ProtNLM"/>
    </source>
</evidence>
<feature type="transmembrane region" description="Helical" evidence="1">
    <location>
        <begin position="17"/>
        <end position="49"/>
    </location>
</feature>
<dbReference type="GO" id="GO:0007030">
    <property type="term" value="P:Golgi organization"/>
    <property type="evidence" value="ECO:0007669"/>
    <property type="project" value="TreeGrafter"/>
</dbReference>
<proteinExistence type="predicted"/>
<dbReference type="GO" id="GO:0140326">
    <property type="term" value="F:ATPase-coupled intramembrane lipid transporter activity"/>
    <property type="evidence" value="ECO:0007669"/>
    <property type="project" value="TreeGrafter"/>
</dbReference>
<keyword evidence="1" id="KW-0472">Membrane</keyword>
<dbReference type="PANTHER" id="PTHR24092">
    <property type="entry name" value="PROBABLE PHOSPHOLIPID-TRANSPORTING ATPASE"/>
    <property type="match status" value="1"/>
</dbReference>
<evidence type="ECO:0000313" key="2">
    <source>
        <dbReference type="EMBL" id="CAF5225068.1"/>
    </source>
</evidence>
<feature type="non-terminal residue" evidence="2">
    <location>
        <position position="1"/>
    </location>
</feature>
<evidence type="ECO:0000313" key="3">
    <source>
        <dbReference type="Proteomes" id="UP000676336"/>
    </source>
</evidence>
<dbReference type="GO" id="GO:0005802">
    <property type="term" value="C:trans-Golgi network"/>
    <property type="evidence" value="ECO:0007669"/>
    <property type="project" value="TreeGrafter"/>
</dbReference>
<sequence length="115" mass="13066">QYHNIFTEESFRRLANAYFICLQLITHISSLAPITTILPLAFVLALTAIKDATDDIARHRSDRHVNNREIKTVVGKELATRKWKDINVGDIIQLTNNDFLTVYIVLISTSELNGL</sequence>
<organism evidence="2 3">
    <name type="scientific">Rotaria magnacalcarata</name>
    <dbReference type="NCBI Taxonomy" id="392030"/>
    <lineage>
        <taxon>Eukaryota</taxon>
        <taxon>Metazoa</taxon>
        <taxon>Spiralia</taxon>
        <taxon>Gnathifera</taxon>
        <taxon>Rotifera</taxon>
        <taxon>Eurotatoria</taxon>
        <taxon>Bdelloidea</taxon>
        <taxon>Philodinida</taxon>
        <taxon>Philodinidae</taxon>
        <taxon>Rotaria</taxon>
    </lineage>
</organism>
<name>A0A8S3K1Y2_9BILA</name>
<keyword evidence="1" id="KW-1133">Transmembrane helix</keyword>
<dbReference type="GO" id="GO:0045332">
    <property type="term" value="P:phospholipid translocation"/>
    <property type="evidence" value="ECO:0007669"/>
    <property type="project" value="TreeGrafter"/>
</dbReference>
<dbReference type="AlphaFoldDB" id="A0A8S3K1Y2"/>
<comment type="caution">
    <text evidence="2">The sequence shown here is derived from an EMBL/GenBank/DDBJ whole genome shotgun (WGS) entry which is preliminary data.</text>
</comment>
<gene>
    <name evidence="2" type="ORF">SMN809_LOCUS84116</name>
</gene>
<keyword evidence="1" id="KW-0812">Transmembrane</keyword>